<organism evidence="2">
    <name type="scientific">Streptomyces sp. CMC78</name>
    <dbReference type="NCBI Taxonomy" id="3231512"/>
    <lineage>
        <taxon>Bacteria</taxon>
        <taxon>Bacillati</taxon>
        <taxon>Actinomycetota</taxon>
        <taxon>Actinomycetes</taxon>
        <taxon>Kitasatosporales</taxon>
        <taxon>Streptomycetaceae</taxon>
        <taxon>Streptomyces</taxon>
    </lineage>
</organism>
<feature type="compositionally biased region" description="Basic and acidic residues" evidence="1">
    <location>
        <begin position="68"/>
        <end position="88"/>
    </location>
</feature>
<proteinExistence type="predicted"/>
<protein>
    <submittedName>
        <fullName evidence="2">Uncharacterized protein</fullName>
    </submittedName>
</protein>
<dbReference type="EMBL" id="AP035884">
    <property type="protein sequence ID" value="BFP56062.1"/>
    <property type="molecule type" value="Genomic_DNA"/>
</dbReference>
<evidence type="ECO:0000256" key="1">
    <source>
        <dbReference type="SAM" id="MobiDB-lite"/>
    </source>
</evidence>
<sequence>MRIPCVRLYPTLRTAVHIIGPRQGRYGVPTDNTARRRADDTTETQWRRTQGGAVARTEARPTVGDPSTEARRDRPEAGTADGHRPSLG</sequence>
<dbReference type="KEGG" id="stcm:SCMC78_58690"/>
<reference evidence="2" key="1">
    <citation type="submission" date="2024-07" db="EMBL/GenBank/DDBJ databases">
        <title>Complete genome sequences of cellulolytic bacteria, Kitasatospora sp. CMC57 and Streptomyces sp. CMC78, isolated from Japanese agricultural soil.</title>
        <authorList>
            <person name="Hashimoto T."/>
            <person name="Ito M."/>
            <person name="Iwamoto M."/>
            <person name="Fukahori D."/>
            <person name="Shoda T."/>
            <person name="Sakoda M."/>
            <person name="Morohoshi T."/>
            <person name="Mitsuboshi M."/>
            <person name="Nishizawa T."/>
        </authorList>
    </citation>
    <scope>NUCLEOTIDE SEQUENCE</scope>
    <source>
        <strain evidence="2">CMC78</strain>
    </source>
</reference>
<feature type="region of interest" description="Disordered" evidence="1">
    <location>
        <begin position="22"/>
        <end position="88"/>
    </location>
</feature>
<gene>
    <name evidence="2" type="ORF">SCMC78_58690</name>
</gene>
<dbReference type="AlphaFoldDB" id="A0AB33KTY0"/>
<accession>A0AB33KTY0</accession>
<evidence type="ECO:0000313" key="2">
    <source>
        <dbReference type="EMBL" id="BFP56062.1"/>
    </source>
</evidence>
<name>A0AB33KTY0_9ACTN</name>